<accession>A0A923S9Q1</accession>
<reference evidence="2" key="1">
    <citation type="submission" date="2020-08" db="EMBL/GenBank/DDBJ databases">
        <title>Ramlibacter sp. USB13 16S ribosomal RNA gene genome sequencing and assembly.</title>
        <authorList>
            <person name="Kang M."/>
        </authorList>
    </citation>
    <scope>NUCLEOTIDE SEQUENCE</scope>
    <source>
        <strain evidence="2">USB13</strain>
    </source>
</reference>
<proteinExistence type="predicted"/>
<dbReference type="InterPro" id="IPR038695">
    <property type="entry name" value="Saro_0823-like_sf"/>
</dbReference>
<sequence>MAARVAASGSGAGEVTAGEVTEHPTTATGRHSAGVGAVLRPRRRRSATIPAMNLPRVQLTIGGHPIEVYVARSDEERALGLMHRRDLPQDEGMLFMCDECAVQSFWMKNTPLPLSIAFLEEDGTILKIADLEPHDLEGESSGHPVRFVLEVNQGWFDERGIAPGTRIEGPLFLASAP</sequence>
<name>A0A923S9Q1_9BURK</name>
<dbReference type="PANTHER" id="PTHR37953:SF1">
    <property type="entry name" value="UPF0127 PROTEIN MJ1496"/>
    <property type="match status" value="1"/>
</dbReference>
<dbReference type="PANTHER" id="PTHR37953">
    <property type="entry name" value="UPF0127 PROTEIN MJ1496"/>
    <property type="match status" value="1"/>
</dbReference>
<dbReference type="Pfam" id="PF02643">
    <property type="entry name" value="DUF192"/>
    <property type="match status" value="1"/>
</dbReference>
<dbReference type="Gene3D" id="2.60.120.1140">
    <property type="entry name" value="Protein of unknown function DUF192"/>
    <property type="match status" value="1"/>
</dbReference>
<dbReference type="Proteomes" id="UP000608513">
    <property type="component" value="Unassembled WGS sequence"/>
</dbReference>
<feature type="compositionally biased region" description="Low complexity" evidence="1">
    <location>
        <begin position="1"/>
        <end position="19"/>
    </location>
</feature>
<evidence type="ECO:0000256" key="1">
    <source>
        <dbReference type="SAM" id="MobiDB-lite"/>
    </source>
</evidence>
<protein>
    <submittedName>
        <fullName evidence="2">DUF192 domain-containing protein</fullName>
    </submittedName>
</protein>
<keyword evidence="3" id="KW-1185">Reference proteome</keyword>
<organism evidence="2 3">
    <name type="scientific">Ramlibacter cellulosilyticus</name>
    <dbReference type="NCBI Taxonomy" id="2764187"/>
    <lineage>
        <taxon>Bacteria</taxon>
        <taxon>Pseudomonadati</taxon>
        <taxon>Pseudomonadota</taxon>
        <taxon>Betaproteobacteria</taxon>
        <taxon>Burkholderiales</taxon>
        <taxon>Comamonadaceae</taxon>
        <taxon>Ramlibacter</taxon>
    </lineage>
</organism>
<evidence type="ECO:0000313" key="3">
    <source>
        <dbReference type="Proteomes" id="UP000608513"/>
    </source>
</evidence>
<dbReference type="InterPro" id="IPR003795">
    <property type="entry name" value="DUF192"/>
</dbReference>
<comment type="caution">
    <text evidence="2">The sequence shown here is derived from an EMBL/GenBank/DDBJ whole genome shotgun (WGS) entry which is preliminary data.</text>
</comment>
<evidence type="ECO:0000313" key="2">
    <source>
        <dbReference type="EMBL" id="MBC5781901.1"/>
    </source>
</evidence>
<gene>
    <name evidence="2" type="ORF">H8N03_03030</name>
</gene>
<dbReference type="AlphaFoldDB" id="A0A923S9Q1"/>
<dbReference type="EMBL" id="JACORT010000001">
    <property type="protein sequence ID" value="MBC5781901.1"/>
    <property type="molecule type" value="Genomic_DNA"/>
</dbReference>
<feature type="region of interest" description="Disordered" evidence="1">
    <location>
        <begin position="1"/>
        <end position="40"/>
    </location>
</feature>